<sequence length="152" mass="15746">MLERLTRDLRSGTRDGLIRAARQAYALALGVLAVPGVVLGVILLLSAPPQTPGPAVAGLLLLGVGLAAVALYLAYQAARRADLPARQAALTAAIQAATAPGVLLLLGCALLGQPLAVAAFWALALGTYALVWRQLPGWVRDPEPQDERLPSS</sequence>
<reference evidence="3" key="1">
    <citation type="journal article" date="2019" name="Int. J. Syst. Evol. Microbiol.">
        <title>The Global Catalogue of Microorganisms (GCM) 10K type strain sequencing project: providing services to taxonomists for standard genome sequencing and annotation.</title>
        <authorList>
            <consortium name="The Broad Institute Genomics Platform"/>
            <consortium name="The Broad Institute Genome Sequencing Center for Infectious Disease"/>
            <person name="Wu L."/>
            <person name="Ma J."/>
        </authorList>
    </citation>
    <scope>NUCLEOTIDE SEQUENCE [LARGE SCALE GENOMIC DNA]</scope>
    <source>
        <strain evidence="3">CCTCC AB 2017081</strain>
    </source>
</reference>
<name>A0ABV7Z5D6_9DEIO</name>
<feature type="transmembrane region" description="Helical" evidence="1">
    <location>
        <begin position="53"/>
        <end position="75"/>
    </location>
</feature>
<dbReference type="EMBL" id="JBHRZG010000006">
    <property type="protein sequence ID" value="MFC3832259.1"/>
    <property type="molecule type" value="Genomic_DNA"/>
</dbReference>
<evidence type="ECO:0000256" key="1">
    <source>
        <dbReference type="SAM" id="Phobius"/>
    </source>
</evidence>
<feature type="transmembrane region" description="Helical" evidence="1">
    <location>
        <begin position="112"/>
        <end position="131"/>
    </location>
</feature>
<comment type="caution">
    <text evidence="2">The sequence shown here is derived from an EMBL/GenBank/DDBJ whole genome shotgun (WGS) entry which is preliminary data.</text>
</comment>
<keyword evidence="1" id="KW-0472">Membrane</keyword>
<dbReference type="RefSeq" id="WP_322474306.1">
    <property type="nucleotide sequence ID" value="NZ_JBHRZG010000006.1"/>
</dbReference>
<organism evidence="2 3">
    <name type="scientific">Deinococcus rufus</name>
    <dbReference type="NCBI Taxonomy" id="2136097"/>
    <lineage>
        <taxon>Bacteria</taxon>
        <taxon>Thermotogati</taxon>
        <taxon>Deinococcota</taxon>
        <taxon>Deinococci</taxon>
        <taxon>Deinococcales</taxon>
        <taxon>Deinococcaceae</taxon>
        <taxon>Deinococcus</taxon>
    </lineage>
</organism>
<protein>
    <recommendedName>
        <fullName evidence="4">Integral membrane protein</fullName>
    </recommendedName>
</protein>
<feature type="transmembrane region" description="Helical" evidence="1">
    <location>
        <begin position="87"/>
        <end position="106"/>
    </location>
</feature>
<gene>
    <name evidence="2" type="ORF">ACFOSB_05260</name>
</gene>
<keyword evidence="3" id="KW-1185">Reference proteome</keyword>
<evidence type="ECO:0000313" key="3">
    <source>
        <dbReference type="Proteomes" id="UP001595803"/>
    </source>
</evidence>
<accession>A0ABV7Z5D6</accession>
<feature type="transmembrane region" description="Helical" evidence="1">
    <location>
        <begin position="24"/>
        <end position="47"/>
    </location>
</feature>
<evidence type="ECO:0008006" key="4">
    <source>
        <dbReference type="Google" id="ProtNLM"/>
    </source>
</evidence>
<keyword evidence="1" id="KW-0812">Transmembrane</keyword>
<evidence type="ECO:0000313" key="2">
    <source>
        <dbReference type="EMBL" id="MFC3832259.1"/>
    </source>
</evidence>
<keyword evidence="1" id="KW-1133">Transmembrane helix</keyword>
<proteinExistence type="predicted"/>
<dbReference type="Proteomes" id="UP001595803">
    <property type="component" value="Unassembled WGS sequence"/>
</dbReference>